<proteinExistence type="predicted"/>
<reference evidence="1 2" key="1">
    <citation type="submission" date="2019-10" db="EMBL/GenBank/DDBJ databases">
        <title>Bacillus aerolatum sp. nov., isolated from bioaerosol of sport playgrounds.</title>
        <authorList>
            <person name="Chen P."/>
            <person name="Zhang G."/>
        </authorList>
    </citation>
    <scope>NUCLEOTIDE SEQUENCE [LARGE SCALE GENOMIC DNA]</scope>
    <source>
        <strain evidence="1 2">CX253</strain>
    </source>
</reference>
<evidence type="ECO:0000313" key="1">
    <source>
        <dbReference type="EMBL" id="KAB7705964.1"/>
    </source>
</evidence>
<dbReference type="Proteomes" id="UP000429595">
    <property type="component" value="Unassembled WGS sequence"/>
</dbReference>
<comment type="caution">
    <text evidence="1">The sequence shown here is derived from an EMBL/GenBank/DDBJ whole genome shotgun (WGS) entry which is preliminary data.</text>
</comment>
<name>A0A6I1FJ58_9BACI</name>
<accession>A0A6I1FJ58</accession>
<gene>
    <name evidence="1" type="ORF">F9802_12935</name>
</gene>
<dbReference type="PROSITE" id="PS51257">
    <property type="entry name" value="PROKAR_LIPOPROTEIN"/>
    <property type="match status" value="1"/>
</dbReference>
<organism evidence="1 2">
    <name type="scientific">Bacillus aerolatus</name>
    <dbReference type="NCBI Taxonomy" id="2653354"/>
    <lineage>
        <taxon>Bacteria</taxon>
        <taxon>Bacillati</taxon>
        <taxon>Bacillota</taxon>
        <taxon>Bacilli</taxon>
        <taxon>Bacillales</taxon>
        <taxon>Bacillaceae</taxon>
        <taxon>Bacillus</taxon>
    </lineage>
</organism>
<dbReference type="RefSeq" id="WP_152152571.1">
    <property type="nucleotide sequence ID" value="NZ_WEIO01000007.1"/>
</dbReference>
<evidence type="ECO:0000313" key="2">
    <source>
        <dbReference type="Proteomes" id="UP000429595"/>
    </source>
</evidence>
<sequence length="67" mass="7482">MKNDIAGLVFISVFLFLLAGCNQLTRVDVQEVLPDGSYGEDRMIVDEEEVNSLGSIFEQTLFIISIQ</sequence>
<keyword evidence="2" id="KW-1185">Reference proteome</keyword>
<dbReference type="AlphaFoldDB" id="A0A6I1FJ58"/>
<protein>
    <submittedName>
        <fullName evidence="1">Uncharacterized protein</fullName>
    </submittedName>
</protein>
<dbReference type="EMBL" id="WEIO01000007">
    <property type="protein sequence ID" value="KAB7705964.1"/>
    <property type="molecule type" value="Genomic_DNA"/>
</dbReference>